<dbReference type="CDD" id="cd19540">
    <property type="entry name" value="LCL_NRPS-like"/>
    <property type="match status" value="3"/>
</dbReference>
<dbReference type="PANTHER" id="PTHR45527:SF1">
    <property type="entry name" value="FATTY ACID SYNTHASE"/>
    <property type="match status" value="1"/>
</dbReference>
<dbReference type="InterPro" id="IPR009081">
    <property type="entry name" value="PP-bd_ACP"/>
</dbReference>
<reference evidence="6" key="1">
    <citation type="submission" date="2016-08" db="EMBL/GenBank/DDBJ databases">
        <title>Sequencing, Assembly and Comparative Genomics of S. aureofaciens ATCC 10762.</title>
        <authorList>
            <person name="Gradnigo J.S."/>
            <person name="Johnson N."/>
            <person name="Somerville G.A."/>
        </authorList>
    </citation>
    <scope>NUCLEOTIDE SEQUENCE [LARGE SCALE GENOMIC DNA]</scope>
    <source>
        <strain evidence="6">ATCC 10762</strain>
    </source>
</reference>
<dbReference type="FunFam" id="3.40.50.12780:FF:000012">
    <property type="entry name" value="Non-ribosomal peptide synthetase"/>
    <property type="match status" value="4"/>
</dbReference>
<dbReference type="InterPro" id="IPR010071">
    <property type="entry name" value="AA_adenyl_dom"/>
</dbReference>
<gene>
    <name evidence="6" type="ORF">HS99_0003965</name>
</gene>
<dbReference type="CDD" id="cd17646">
    <property type="entry name" value="A_NRPS_AB3403-like"/>
    <property type="match status" value="1"/>
</dbReference>
<dbReference type="PANTHER" id="PTHR45527">
    <property type="entry name" value="NONRIBOSOMAL PEPTIDE SYNTHETASE"/>
    <property type="match status" value="1"/>
</dbReference>
<dbReference type="GO" id="GO:0008610">
    <property type="term" value="P:lipid biosynthetic process"/>
    <property type="evidence" value="ECO:0007669"/>
    <property type="project" value="UniProtKB-ARBA"/>
</dbReference>
<dbReference type="Pfam" id="PF00550">
    <property type="entry name" value="PP-binding"/>
    <property type="match status" value="6"/>
</dbReference>
<dbReference type="GO" id="GO:0031177">
    <property type="term" value="F:phosphopantetheine binding"/>
    <property type="evidence" value="ECO:0007669"/>
    <property type="project" value="InterPro"/>
</dbReference>
<dbReference type="GO" id="GO:0005829">
    <property type="term" value="C:cytosol"/>
    <property type="evidence" value="ECO:0007669"/>
    <property type="project" value="TreeGrafter"/>
</dbReference>
<organism evidence="6 7">
    <name type="scientific">Kitasatospora aureofaciens</name>
    <name type="common">Streptomyces aureofaciens</name>
    <dbReference type="NCBI Taxonomy" id="1894"/>
    <lineage>
        <taxon>Bacteria</taxon>
        <taxon>Bacillati</taxon>
        <taxon>Actinomycetota</taxon>
        <taxon>Actinomycetes</taxon>
        <taxon>Kitasatosporales</taxon>
        <taxon>Streptomycetaceae</taxon>
        <taxon>Kitasatospora</taxon>
    </lineage>
</organism>
<dbReference type="FunFam" id="1.10.1200.10:FF:000005">
    <property type="entry name" value="Nonribosomal peptide synthetase 1"/>
    <property type="match status" value="2"/>
</dbReference>
<dbReference type="InterPro" id="IPR029058">
    <property type="entry name" value="AB_hydrolase_fold"/>
</dbReference>
<evidence type="ECO:0000256" key="1">
    <source>
        <dbReference type="ARBA" id="ARBA00001957"/>
    </source>
</evidence>
<dbReference type="FunFam" id="3.40.50.980:FF:000001">
    <property type="entry name" value="Non-ribosomal peptide synthetase"/>
    <property type="match status" value="5"/>
</dbReference>
<feature type="domain" description="Carrier" evidence="5">
    <location>
        <begin position="4143"/>
        <end position="4218"/>
    </location>
</feature>
<dbReference type="Pfam" id="PF00668">
    <property type="entry name" value="Condensation"/>
    <property type="match status" value="6"/>
</dbReference>
<dbReference type="InterPro" id="IPR036736">
    <property type="entry name" value="ACP-like_sf"/>
</dbReference>
<name>A0A1E7N8H3_KITAU</name>
<dbReference type="Proteomes" id="UP000037395">
    <property type="component" value="Unassembled WGS sequence"/>
</dbReference>
<dbReference type="Gene3D" id="3.40.50.1820">
    <property type="entry name" value="alpha/beta hydrolase"/>
    <property type="match status" value="3"/>
</dbReference>
<dbReference type="GO" id="GO:0044550">
    <property type="term" value="P:secondary metabolite biosynthetic process"/>
    <property type="evidence" value="ECO:0007669"/>
    <property type="project" value="UniProtKB-ARBA"/>
</dbReference>
<dbReference type="FunFam" id="2.30.38.10:FF:000001">
    <property type="entry name" value="Non-ribosomal peptide synthetase PvdI"/>
    <property type="match status" value="6"/>
</dbReference>
<dbReference type="EMBL" id="JPRF03000021">
    <property type="protein sequence ID" value="OEV36996.1"/>
    <property type="molecule type" value="Genomic_DNA"/>
</dbReference>
<dbReference type="GO" id="GO:0017000">
    <property type="term" value="P:antibiotic biosynthetic process"/>
    <property type="evidence" value="ECO:0007669"/>
    <property type="project" value="UniProtKB-ARBA"/>
</dbReference>
<dbReference type="InterPro" id="IPR045851">
    <property type="entry name" value="AMP-bd_C_sf"/>
</dbReference>
<dbReference type="Gene3D" id="3.30.559.30">
    <property type="entry name" value="Nonribosomal peptide synthetase, condensation domain"/>
    <property type="match status" value="6"/>
</dbReference>
<dbReference type="CDD" id="cd12117">
    <property type="entry name" value="A_NRPS_Srf_like"/>
    <property type="match status" value="2"/>
</dbReference>
<dbReference type="GO" id="GO:0072330">
    <property type="term" value="P:monocarboxylic acid biosynthetic process"/>
    <property type="evidence" value="ECO:0007669"/>
    <property type="project" value="UniProtKB-ARBA"/>
</dbReference>
<comment type="cofactor">
    <cofactor evidence="1">
        <name>pantetheine 4'-phosphate</name>
        <dbReference type="ChEBI" id="CHEBI:47942"/>
    </cofactor>
</comment>
<dbReference type="InterPro" id="IPR020806">
    <property type="entry name" value="PKS_PP-bd"/>
</dbReference>
<evidence type="ECO:0000313" key="7">
    <source>
        <dbReference type="Proteomes" id="UP000037395"/>
    </source>
</evidence>
<dbReference type="FunFam" id="1.10.1200.10:FF:000016">
    <property type="entry name" value="Non-ribosomal peptide synthase"/>
    <property type="match status" value="3"/>
</dbReference>
<evidence type="ECO:0000256" key="4">
    <source>
        <dbReference type="ARBA" id="ARBA00022553"/>
    </source>
</evidence>
<protein>
    <recommendedName>
        <fullName evidence="5">Carrier domain-containing protein</fullName>
    </recommendedName>
</protein>
<dbReference type="PROSITE" id="PS00012">
    <property type="entry name" value="PHOSPHOPANTETHEINE"/>
    <property type="match status" value="4"/>
</dbReference>
<evidence type="ECO:0000313" key="6">
    <source>
        <dbReference type="EMBL" id="OEV36996.1"/>
    </source>
</evidence>
<dbReference type="InterPro" id="IPR020845">
    <property type="entry name" value="AMP-binding_CS"/>
</dbReference>
<dbReference type="OrthoDB" id="3858765at2"/>
<feature type="domain" description="Carrier" evidence="5">
    <location>
        <begin position="6288"/>
        <end position="6365"/>
    </location>
</feature>
<dbReference type="NCBIfam" id="NF004282">
    <property type="entry name" value="PRK05691.1"/>
    <property type="match status" value="7"/>
</dbReference>
<dbReference type="SUPFAM" id="SSF56801">
    <property type="entry name" value="Acetyl-CoA synthetase-like"/>
    <property type="match status" value="6"/>
</dbReference>
<feature type="domain" description="Carrier" evidence="5">
    <location>
        <begin position="969"/>
        <end position="1043"/>
    </location>
</feature>
<dbReference type="SMART" id="SM00823">
    <property type="entry name" value="PKS_PP"/>
    <property type="match status" value="6"/>
</dbReference>
<evidence type="ECO:0000256" key="3">
    <source>
        <dbReference type="ARBA" id="ARBA00022450"/>
    </source>
</evidence>
<feature type="domain" description="Carrier" evidence="5">
    <location>
        <begin position="2051"/>
        <end position="2126"/>
    </location>
</feature>
<dbReference type="CDD" id="cd19544">
    <property type="entry name" value="E-C_NRPS"/>
    <property type="match status" value="2"/>
</dbReference>
<dbReference type="SUPFAM" id="SSF52777">
    <property type="entry name" value="CoA-dependent acyltransferases"/>
    <property type="match status" value="12"/>
</dbReference>
<dbReference type="PROSITE" id="PS00455">
    <property type="entry name" value="AMP_BINDING"/>
    <property type="match status" value="6"/>
</dbReference>
<dbReference type="Gene3D" id="3.30.300.30">
    <property type="match status" value="6"/>
</dbReference>
<dbReference type="NCBIfam" id="NF003417">
    <property type="entry name" value="PRK04813.1"/>
    <property type="match status" value="6"/>
</dbReference>
<evidence type="ECO:0000256" key="2">
    <source>
        <dbReference type="ARBA" id="ARBA00006432"/>
    </source>
</evidence>
<dbReference type="Gene3D" id="2.30.38.10">
    <property type="entry name" value="Luciferase, Domain 3"/>
    <property type="match status" value="6"/>
</dbReference>
<dbReference type="Pfam" id="PF13193">
    <property type="entry name" value="AMP-binding_C"/>
    <property type="match status" value="6"/>
</dbReference>
<dbReference type="Gene3D" id="1.10.1200.10">
    <property type="entry name" value="ACP-like"/>
    <property type="match status" value="3"/>
</dbReference>
<dbReference type="InterPro" id="IPR006162">
    <property type="entry name" value="Ppantetheine_attach_site"/>
</dbReference>
<dbReference type="PROSITE" id="PS50075">
    <property type="entry name" value="CARRIER"/>
    <property type="match status" value="6"/>
</dbReference>
<dbReference type="CDD" id="cd05930">
    <property type="entry name" value="A_NRPS"/>
    <property type="match status" value="2"/>
</dbReference>
<feature type="domain" description="Carrier" evidence="5">
    <location>
        <begin position="3103"/>
        <end position="3178"/>
    </location>
</feature>
<dbReference type="InterPro" id="IPR023213">
    <property type="entry name" value="CAT-like_dom_sf"/>
</dbReference>
<keyword evidence="4" id="KW-0597">Phosphoprotein</keyword>
<keyword evidence="7" id="KW-1185">Reference proteome</keyword>
<dbReference type="Gene3D" id="3.40.50.980">
    <property type="match status" value="12"/>
</dbReference>
<feature type="domain" description="Carrier" evidence="5">
    <location>
        <begin position="5197"/>
        <end position="5271"/>
    </location>
</feature>
<dbReference type="InterPro" id="IPR001242">
    <property type="entry name" value="Condensation_dom"/>
</dbReference>
<dbReference type="NCBIfam" id="TIGR01733">
    <property type="entry name" value="AA-adenyl-dom"/>
    <property type="match status" value="6"/>
</dbReference>
<dbReference type="RefSeq" id="WP_063737843.1">
    <property type="nucleotide sequence ID" value="NZ_JPRF03000021.1"/>
</dbReference>
<dbReference type="GO" id="GO:0043041">
    <property type="term" value="P:amino acid activation for nonribosomal peptide biosynthetic process"/>
    <property type="evidence" value="ECO:0007669"/>
    <property type="project" value="TreeGrafter"/>
</dbReference>
<comment type="similarity">
    <text evidence="2">Belongs to the ATP-dependent AMP-binding enzyme family.</text>
</comment>
<dbReference type="FunFam" id="3.30.300.30:FF:000010">
    <property type="entry name" value="Enterobactin synthetase component F"/>
    <property type="match status" value="6"/>
</dbReference>
<dbReference type="InterPro" id="IPR025110">
    <property type="entry name" value="AMP-bd_C"/>
</dbReference>
<comment type="caution">
    <text evidence="6">The sequence shown here is derived from an EMBL/GenBank/DDBJ whole genome shotgun (WGS) entry which is preliminary data.</text>
</comment>
<accession>A0A1E7N8H3</accession>
<dbReference type="Gene3D" id="3.30.559.10">
    <property type="entry name" value="Chloramphenicol acetyltransferase-like domain"/>
    <property type="match status" value="6"/>
</dbReference>
<dbReference type="CDD" id="cd12116">
    <property type="entry name" value="A_NRPS_Ta1_like"/>
    <property type="match status" value="1"/>
</dbReference>
<proteinExistence type="inferred from homology"/>
<dbReference type="Pfam" id="PF00501">
    <property type="entry name" value="AMP-binding"/>
    <property type="match status" value="6"/>
</dbReference>
<dbReference type="FunFam" id="3.40.50.980:FF:000002">
    <property type="entry name" value="Enterobactin synthetase component F"/>
    <property type="match status" value="1"/>
</dbReference>
<keyword evidence="3" id="KW-0596">Phosphopantetheine</keyword>
<sequence length="6384" mass="680658">MSDTTPATWPLTAAQAGVWFGQQLDPANPANQVAECVEIHGPVDAALFEKAVRQMAAEAEALRMRYRVEAGVVCQFTASDEGVLLHVQDVSGESDPEAAVERWIRADLARPVDLAEDPTTALALFPAGPDRFFWYQRAHHIACDGYAGSLASARVAEIYSALAAGSDDLGTPLPTFRSLLDEDLDYRASDRFEADRAYWAERLADRPEPVTLAGRHAPAGHHHVRHERPLALEHAERLRAAARRLGTGLPVLAAAAAALHLARLTGAEEVVLGLPVTGRATALQRRSVAMTANVLPIRLSPRPELSVREFVRQTSKSMREALRHQLFRYEDMRRELGVPVSGALVGPSVNVMSFDRDDMTFAGHRATFLNLGNGLVEDLAFVLYDHRAGAGGRLVVNGNPALYKAEQLPGHADTFLRVLDAFADQAPETLLGRIGLAADADTQAALTLGTGPRVERPRTTLTAAFEERAARTPGATALVCRDEAVDYASLNARANRLARLLVERGVGAETLVALALPRSPELVVALLAVLKAGAAYLPVDPTWPAERVRFMLGDARPVLALTVAETASVLTDTDVTALALDAPSVVADVAGRQAVDLIDAERRTPLRPEHPAYVIYTSGSTGRPKGVVGVHAAEINHLAAIAARDPYRTGRPALAKSSMSFVDGSTEILGSLLHGEGLVLADSDQAKDPVALVALIEHHGVGRIMLVPSLLAALLDIAGPERLATCELWVTTGETIPAYLAARFAEALPHARLTNYYGASEISGDAVTGDVNGERQPIGLPLDNIDAHILDAALRPVPAGATGELYVGGDALSRGYLRRPALTAERFVADPFGAPGARLYRTGDLARWTAEGALELLGRADAQVKVRGQRVELGEVEAALCAHPGVRRATAVVREDRADDPRLVGYVVYEDGAQVTPEEIRAHLAATLIDVMVPSAVLALDALPLTPNGKIDRLALPAPEFTATTGYRAPSTPREKVLSEVFEQVLGVDRVGVDDSFFALGGHSLLAVSLVERLRSHGLGVDVRALFGAPTVAGLATVATGVVGGEEDDFAVPPNLIPADAKRVTPEMLPLVSLTQDQIDRIAEAVPGGAANIADIYPLAPLQEGILFHHLTAAEGRDVYVLPVVLAFDGRERLDGFLTALRSVVDRHDVLRTAVLWEGLPEPVQVVVRHVTVPVEEVDFTAVPAADGAAVHPLLAACPTTMDLGSAPLLRGHVAAEPGTDRWLLLLQQHHLVVDNTALAVLLAEVQARLAGEADRLPPPAPYRDFVAQTRLGCQDADHERYFAGLLGDVAEPTAPFGVLDVRGDAGGHAEATFLVEAREAERLRSLASRHGVSAAALFHLAWARVVAATSNQDDVVFGTVLFGRAAGGGDVPGLFINTLPVRQATGAVAVADALREMQTQLAALLAHECAPLSLVQRTSAVEGTAPLFTALLNYRRVQGFALRAGTVEALPGVELVHLEDRTNYPLALTVDDRVDAFTCSVQAVAPIDGAAVAALVEQTLASLADALDHAPRTAVGDLDVLGSEERQGLLTQGSAGGPVAPALLPELVAAQAARTPEATALVVGDAAISYGELEARANRLARLLVQRGVGPEERVAVVLPRTAELLVALLAVVKAGGAYVPVDPEYPTDRIGYVLDDAAPVLVLACAETAERLGHRAPARVLLLDGDPARDHADAPVTDADRRAPLRPAHPAYVIYTSGSTGRPKGVSVPHASLANFLADMALRFPLTEADRWTAVTTISFDIAALELYLPLVSGAVVDLAPRDVVVDPAALIALLSRTGTTVMQATPSLWQALAEHARETGAALPALRVLVGGEALPGPLAASLTAAGEVTNLYGPTETTIWSTSQRVDPADGASTPRIGVPIANTRVHVLDRRLRPVPAGVIGDLYIAGDGLARGYLGRPALTAERFVADPNSSRGERMYRTGDLARWDAAGELVFVGRADTQVKVRGHRIELGEIEAALLCHPRVAQSAVIVREDQPGDVRLVGYVVPAGGGLDVAELLARVAATLPDYMVPAGLVLLEAMPLTPNGKLDRRALPVPQFAQSAVGRVARTPREELLCAVFAEVLGRPSVGVDEDFFALGGHSLLATRLVSRVRSVLGVEVPIRAVFEAPTVAGLAARLGESGERRPALVAGVRPEVPPVSFAQRRLWFLAQLEGPSATYNIPMAVRLTGALDVAALEAALGDVVERHEVLRTVFPSVDGEPHQHVLSAQEIGSLLTVHPYDADAVAAATTHRFDLSRELPVRSWLFEQGEFERVLVVVVHHIAGDGWSLAPLARDVSVAYAARVRGGVPVWEPLPVQYADYALWQRALLGEESDQGSVLARQMEYWRGTLAELPEELALPVDRARPAVASYEGGTVEFSVPAELDARLREVARAEGVTPFMVLQAALAVLLSRLGAGQDIPIGTPVAGRTDEALDELVGFFVNTLVLRTDLSGDPTFTELLTRVRERSLGAFAHQDVPFERLVEELAPSRSMARHPLFQVMLSVQNNAAAVLDLLGVDAQVMAAGELAAKFDLAFTLEEQPGTDGLRGQLTFATALFDTDTASALAARFVRVLASLLADPAQPVAQAEILDAAERHRISVEWNDTAVDLPAATLPELFAAQAARTPDATALAFGDESLSYAELDARAERLARLLVTRGAGPERTVALVLERSVEMVLALLATVKAGAAYLPVDPEYPADRITVVLADGNPALVLATQATAAVAHAAGADPLLLDAEETLAEQADTNAALEVALRPEHPAYVIFTSGSTGRPKGVAVPHAGIVNRLAWMQHAYGLTAEDRVLQKTPFGFDVSVWEFFWPLLEGATLVLAKPGGHRDPAYLAELIRRERITVTHFVPSMLQAFVQEPAAAECTDLRAVMCSGEALPADLRDRFFAVLPQVPLHNLYGPTEASVDVTAWACTPADTGTSVPIGRPVWNTRVQVLDAALRPVPVGVAGELYLAGDQLARGYLGRPALTAERFVADPNSSRGERMYRTGDLARWNADGALEYLGRTDDQVKLRGFRIELGEIEACLAAHPAVATAAVIVREDQPGDHRLVGYVVPAGGGLDVAELLARVAATLPDYMVPAGLVLLEAMPLTPNGKLDRRALPVPQFAQSAVGRVARTPREELLCAVFAEVLGRPSVGVDEDFFALGGHSLLATRLVSRVRSVLGVEVPIRAVFEAPTVAGLAARLGESGERRPALVAGVRPEVPPVSFAQRRLWFLAQLEGPSATYNIPMAVRLTGALDVAALEAALGDVVERHEVLRTVFPSVDGEPHQHVLSAQEIGSLLTVHPYDADAVAAATTHRFDLSRELPVRSWLFEQGEFERVLVVVVHHIAGDGWSLAPLARDVSVAYAARVRGGVPVWEPLPVQYADYALWQRELLGSVEDGGSLLAEQLGYWREALAELPEELALPTDRPRPAVASHAGGTVAFAVPADEHARLLELARAEGVTPFMVLQAALAVLLSRLGAGTDIPIGTPIAGRTDDALEELVGFFVNTLVLRTDLSGDPTFTELLTRVRERSLGAFAHQDVPFERLVEELAPARSMARHPLFQVMLAVQNNAAALLELPGLDAEVVGAGELAAKFDLAFTLEERPATDGLRGHLTFATDLFDRRTAEELANRFVRVLAALLADPAQSVAHAEILDATERHRILSDWNDTATDLPTATLPELFAAQVARTPDAVAVVGPDGVELTYAALDARAERLARRLAAEGVGPERGVAVLMERSTELTVALVAIVKAGGFYVPLDARYPLAHREAITAETRVGVVLTDEPLRAQADDLGLTVLTVDSDTGDEGSPTAVARDPRQLVYVMYTSGSTGRPKGVAVTHRDVIALSSDRRFAGPDLGAVLMHSPHSFDASTFELWTPLLTGRRVVVAPAEDLTAQSLARLVAEHGVTWLFLTIGLFGLFAEEDAACFAGLRQVWTGGDVVSPTLVARVRAACPRTVVANVYGPTETTTFATAEPVRGTDAALPIGGPMDNMRAYVLDDHLRPVPVGCVGELYLAGAGLSRGYFDRPALTAERFVADPYSTQGDRMYRTGDLARWNRRGSLEYAGRADQQIKLRGFRIELGEIEAVLGAHPAVGQVAVVVREDLPGGKGLVGYVVPAGEVTAEELRGHLAERLPQYMVPAAFVLLDTLPLTVNGKLDRRALTAPTVTVTPGRAPRTPREAILCELFAQVLGLPQVGIDDGFFELGGHSLLATRLASRIRTALDAELPIRVLFEAPTVAALAERLGGLEGVRADRPALTAGERPEHLPVSSAQQRLWFLGELEGPSATYNIPLGLRLTGPLDTEMLHQALRDVVARHEVLRTVYRSQDGRPVQRVLPMDEVGALLTVTRTEGHDEQALARAAAHVFDLRQDVPLHAWLFEEGEDTHTLVLVVHHIAGDGWSMAPLARDASTAYAARLRGEDPVWEPLPVQYADYALWQHELLGSVEDEGSLLAEQLGYWREALAELPEELALPADRPRAAVATHRGGSVALDVPAHLHERLRLLARAEGVTPFMVLQAALAVLLSRLGAGQDIPIGTPVAGRTDEALDELVGFFVNTLVLRTDLSGDPTFAELLGRVRETSLGAFAHQDVPFERLVEELAPSRSMARHPLFQVMLSVQNNAEASLDLPGVQASPLSLDADAARFDLGFTLTESFAADGAPAGLAGTLTYAADLFDAPTVETLAQRFVRVLEAVLAAPDQPVTHAEVLADEELHRILNEWNATGRTVPTTTLTALFEAQVARTPQAVALAHETTELTYAETGARANRLAHLLAARGVRPEDRVAVLLERSNELVISLLAVLKAGGAYVPVDPEYPVDRIAYMVADSAPRVLLTSRACVERAGDTTDVEVLLLDELSTDGFDDTDLGVAIEPQHPAYVIYTSGSTGRPKGVVLPHAGLVNYVLRAQEAYLEVQGNTLLHASMSFDAGVTALYGALTSGGRVRVAALDERLPGVLGAERLTFLKVTPSGLAYLDAMSDAHVPTGRLMVGGEAVQGAQLEQWRKAHPGVAVVNHYGPTEVTVGCTDYLVGDDVESGTVVPIGRPMWNTQAYILDAGLRPVPAGVAGELYIAGAQLARGYLGRPALTSERFVANPFGASGTRMYRTGDLARWRGDGNIEYLGRTDDQVKIRGYRIELGEIEAQLAAQPGVVQSVVVVREDVPGDKRLVGYVVPEPGFDAASVRTDLAAVLPEYMVPAAIVALDVVPRTVNGKLDRRALPAPDFGSAVATAYRAPATAHEEVLCEEFARGLGVERVGVDDDFFERGGHSLLAVSLVEKLRARGVPVDVRTLFTSPSPARLAAATAAGDASGVVVPPNLIPAGAGHLTPQMLPLVELSETEIDRIVSAFPGGAANIADVYPLAPLQEGIFFHHLMAAGEGGRDMYVVPALLTFDSRERLDAFLGALQQVIDRHDILRTGVFWDGLAEPVQVVARHAQLPVETVNLSGPVEQAMGELQGACPPVMDLTRAPLLRAFVAAEPGGGRWLLALQRHHLVTDHTALDILLGEIRAVLAGEQDRLPAPLPFREFVAQARLGVSREEHERFFAGLLGDVAEPSAPFGLLDVRGDGSRVSEAEHVLAPELAARIRELSRVLGVSPATLFHVAFARVVAATANRDDVVFGTLLFGRMNAGSGADRVPGLFINTLPVRLDTAAHTVADAVGAMRGQLADLLVHEHAPLALAQRASGITAPAPLFTALLNYRHSQLVDEEVEGSGLAGVEHAEHGKDRTNYPLTVAVDDFGSRLQLSVQALAPIDPELVCALALTTLTGLVDALETAPETPLAAVDVLDEDRRRTVLHTWNDTAAGISAVSLTDLFEAQAARTPDSVALVADDIALRYAELNGRANRLARVLVERGVTPDSLVPVLMRRSAELVVTLLAVLKAGGAFVPIDARAPESRMAVIHADAGGGLLLADTLTREHAFVRGVEAAGTDVLVIEPTAGTGPGDDTDLDVRNLPDQRVYVMYTSGSTGVPKGIANTHRGVVDLVSDRCWSETGQHRALFQAPHAFDASTYELWVPLTSGGTVVVAPEGRTDAAAIRSLKERHQLTHLHLTAGLFRVLAEDDPTAFAGIHEVGTGGDIVPASAVRRVLEACPGIVVRNTYGPTETTLCTTQVPVTDVEQIPPVLPIGRPMDNSRAYVLDAALRPVPVGTVGELYLAGTGLARGYLGRPALSAERFVACPFGAANAAGASGERMYRTGDLVRWTQDGQLEFVGRADDQVKIRGFRIELGEVEAVLAAHPALAHAAVVAREDRPGDKRLVAYAVLADPADAATVTGEDLRRHVAASLPDYMVPSAAILLDALPLTPNSKLDRKALPAPELGSTVAHRAPTTPREEQLCEAFAQVLGVEVERVGLDDDFFELGGHSLLATRLVSRIRTAMGVELPLQALFETPTVAGVAARIESLTTTKKKARPAFRPMRGHKES</sequence>
<evidence type="ECO:0000259" key="5">
    <source>
        <dbReference type="PROSITE" id="PS50075"/>
    </source>
</evidence>
<dbReference type="InterPro" id="IPR000873">
    <property type="entry name" value="AMP-dep_synth/lig_dom"/>
</dbReference>
<dbReference type="GO" id="GO:0003824">
    <property type="term" value="F:catalytic activity"/>
    <property type="evidence" value="ECO:0007669"/>
    <property type="project" value="InterPro"/>
</dbReference>
<dbReference type="SUPFAM" id="SSF47336">
    <property type="entry name" value="ACP-like"/>
    <property type="match status" value="6"/>
</dbReference>